<feature type="transmembrane region" description="Helical" evidence="2">
    <location>
        <begin position="499"/>
        <end position="519"/>
    </location>
</feature>
<reference evidence="5 6" key="1">
    <citation type="submission" date="2019-06" db="EMBL/GenBank/DDBJ databases">
        <title>Whole genome shotgun sequence of Cellulomonas gelida NBRC 3748.</title>
        <authorList>
            <person name="Hosoyama A."/>
            <person name="Uohara A."/>
            <person name="Ohji S."/>
            <person name="Ichikawa N."/>
        </authorList>
    </citation>
    <scope>NUCLEOTIDE SEQUENCE [LARGE SCALE GENOMIC DNA]</scope>
    <source>
        <strain evidence="5 6">NBRC 3748</strain>
    </source>
</reference>
<feature type="transmembrane region" description="Helical" evidence="2">
    <location>
        <begin position="184"/>
        <end position="202"/>
    </location>
</feature>
<dbReference type="OrthoDB" id="5179995at2"/>
<evidence type="ECO:0000313" key="5">
    <source>
        <dbReference type="EMBL" id="GEA83171.1"/>
    </source>
</evidence>
<keyword evidence="2" id="KW-0472">Membrane</keyword>
<dbReference type="InterPro" id="IPR057697">
    <property type="entry name" value="DUF7937"/>
</dbReference>
<feature type="domain" description="Leucine rich repeat variant" evidence="3">
    <location>
        <begin position="778"/>
        <end position="837"/>
    </location>
</feature>
<evidence type="ECO:0000259" key="4">
    <source>
        <dbReference type="Pfam" id="PF25592"/>
    </source>
</evidence>
<dbReference type="Pfam" id="PF25591">
    <property type="entry name" value="LRV_2"/>
    <property type="match status" value="1"/>
</dbReference>
<dbReference type="InterPro" id="IPR057893">
    <property type="entry name" value="LRV_2"/>
</dbReference>
<feature type="transmembrane region" description="Helical" evidence="2">
    <location>
        <begin position="251"/>
        <end position="272"/>
    </location>
</feature>
<keyword evidence="6" id="KW-1185">Reference proteome</keyword>
<feature type="transmembrane region" description="Helical" evidence="2">
    <location>
        <begin position="465"/>
        <end position="487"/>
    </location>
</feature>
<feature type="transmembrane region" description="Helical" evidence="2">
    <location>
        <begin position="419"/>
        <end position="445"/>
    </location>
</feature>
<feature type="transmembrane region" description="Helical" evidence="2">
    <location>
        <begin position="324"/>
        <end position="344"/>
    </location>
</feature>
<sequence length="838" mass="85154">MSNPDEQLGTPDESAVPPVPADPQGVSAPQPVAPPPSTYPEGYPFVQGGYPPPPGAYAQGYPPGYPYAPYPHPAQGHPAQGHQAQGHPAQGYPVPSYPAQGYPGYPPVPGLAPTGYPAPAYAAPGHADPGHAVPGHAVPGYAAAGPAQGYAGHAPFAGPTTHAPGAGAPRTRASAFQGVPVRDYVTDGVALVLLLVTLGLGWDFRYAASERIEVVLVTVVSILSLSLFYLARSGALPRGWTNRTVLTARALANVPFVLLVLVYVLLDVATAFGDGQPQGTVPGGLGPAMAIGLAGALLAASPRVAELGSPRTVDLVVAWARRVLVALLATALVLALVSVLTFAVQAPELLRLGSTLVAGVVVLLLHVALAAAIAAVPLAGVVRRSTAWRRVLVAVAATATFALLFYGPLHHEQPGSGHAATSVALWGAAYLVLPAAGVVVLSPVWRRLVDPAPSPEQGWFAAAVHAWSGIAVVAGVLSAAQLIALIAQVGTFGFQSAQVVLILVLAGAAVAALVARASFAADPAAGRATALAATLVVVVLGIVAVTLQAQRHAWSFQTVDLELLLVAFGLPALVGIALLGPAPVRAWFAAHGGGPRPAWDDAEPEPAARPTGAYAAPAAPAPVAPEAVAAGGEPVPDESHDEGLDEGVDELTHPRGAPTSLGVPVVAEPVADPAGGSAAGGSPVSTEQSSDEQARDARASDERASDEQASDEQASDEYEGGSWFDEYPGVDSEPVRALDPGLDQTVAFPQVTAPDDADGGVAHAAPHGADRLVGTHPFTVEQALDPGTELEVLAAIAAQAPELRVHLASNPSTYPDLLEWLGRLGDPQIDAALARRPG</sequence>
<evidence type="ECO:0000313" key="6">
    <source>
        <dbReference type="Proteomes" id="UP000320461"/>
    </source>
</evidence>
<dbReference type="RefSeq" id="WP_141368690.1">
    <property type="nucleotide sequence ID" value="NZ_BJLQ01000003.1"/>
</dbReference>
<feature type="compositionally biased region" description="Acidic residues" evidence="1">
    <location>
        <begin position="708"/>
        <end position="719"/>
    </location>
</feature>
<feature type="compositionally biased region" description="Basic and acidic residues" evidence="1">
    <location>
        <begin position="692"/>
        <end position="706"/>
    </location>
</feature>
<feature type="transmembrane region" description="Helical" evidence="2">
    <location>
        <begin position="214"/>
        <end position="231"/>
    </location>
</feature>
<evidence type="ECO:0000256" key="2">
    <source>
        <dbReference type="SAM" id="Phobius"/>
    </source>
</evidence>
<feature type="transmembrane region" description="Helical" evidence="2">
    <location>
        <begin position="387"/>
        <end position="407"/>
    </location>
</feature>
<evidence type="ECO:0000256" key="1">
    <source>
        <dbReference type="SAM" id="MobiDB-lite"/>
    </source>
</evidence>
<keyword evidence="2" id="KW-0812">Transmembrane</keyword>
<dbReference type="Proteomes" id="UP000320461">
    <property type="component" value="Unassembled WGS sequence"/>
</dbReference>
<feature type="domain" description="DUF7937" evidence="4">
    <location>
        <begin position="183"/>
        <end position="586"/>
    </location>
</feature>
<feature type="transmembrane region" description="Helical" evidence="2">
    <location>
        <begin position="559"/>
        <end position="579"/>
    </location>
</feature>
<accession>A0A4Y3KFF0</accession>
<name>A0A4Y3KFF0_9CELL</name>
<feature type="compositionally biased region" description="Pro residues" evidence="1">
    <location>
        <begin position="63"/>
        <end position="72"/>
    </location>
</feature>
<organism evidence="5 6">
    <name type="scientific">Cellulomonas gelida</name>
    <dbReference type="NCBI Taxonomy" id="1712"/>
    <lineage>
        <taxon>Bacteria</taxon>
        <taxon>Bacillati</taxon>
        <taxon>Actinomycetota</taxon>
        <taxon>Actinomycetes</taxon>
        <taxon>Micrococcales</taxon>
        <taxon>Cellulomonadaceae</taxon>
        <taxon>Cellulomonas</taxon>
    </lineage>
</organism>
<dbReference type="AlphaFoldDB" id="A0A4Y3KFF0"/>
<feature type="transmembrane region" description="Helical" evidence="2">
    <location>
        <begin position="525"/>
        <end position="547"/>
    </location>
</feature>
<feature type="region of interest" description="Disordered" evidence="1">
    <location>
        <begin position="1"/>
        <end position="92"/>
    </location>
</feature>
<feature type="region of interest" description="Disordered" evidence="1">
    <location>
        <begin position="593"/>
        <end position="740"/>
    </location>
</feature>
<evidence type="ECO:0000259" key="3">
    <source>
        <dbReference type="Pfam" id="PF25591"/>
    </source>
</evidence>
<feature type="compositionally biased region" description="Low complexity" evidence="1">
    <location>
        <begin position="624"/>
        <end position="634"/>
    </location>
</feature>
<feature type="compositionally biased region" description="Low complexity" evidence="1">
    <location>
        <begin position="662"/>
        <end position="685"/>
    </location>
</feature>
<gene>
    <name evidence="5" type="ORF">CGE01nite_04220</name>
</gene>
<feature type="transmembrane region" description="Helical" evidence="2">
    <location>
        <begin position="356"/>
        <end position="381"/>
    </location>
</feature>
<feature type="compositionally biased region" description="Low complexity" evidence="1">
    <location>
        <begin position="73"/>
        <end position="91"/>
    </location>
</feature>
<protein>
    <submittedName>
        <fullName evidence="5">Uncharacterized protein</fullName>
    </submittedName>
</protein>
<dbReference type="Pfam" id="PF25592">
    <property type="entry name" value="DUF7937"/>
    <property type="match status" value="1"/>
</dbReference>
<comment type="caution">
    <text evidence="5">The sequence shown here is derived from an EMBL/GenBank/DDBJ whole genome shotgun (WGS) entry which is preliminary data.</text>
</comment>
<feature type="transmembrane region" description="Helical" evidence="2">
    <location>
        <begin position="284"/>
        <end position="304"/>
    </location>
</feature>
<keyword evidence="2" id="KW-1133">Transmembrane helix</keyword>
<dbReference type="EMBL" id="BJLQ01000003">
    <property type="protein sequence ID" value="GEA83171.1"/>
    <property type="molecule type" value="Genomic_DNA"/>
</dbReference>
<feature type="compositionally biased region" description="Low complexity" evidence="1">
    <location>
        <begin position="608"/>
        <end position="618"/>
    </location>
</feature>
<proteinExistence type="predicted"/>